<sequence>MTTNRRGTTWSDSELDEALAGLNNDNPSETRILNSVRTKLFTNNETAADTKTPRTLVASNRADASSELSSVRPIRTRARSVSAAGIIAAGILVFFIPSLLKSDPDRGSATAAASGALNLAASFAVTTIDKPVGPGQYRLIQTHDWHYVFAGDLPDVAMFETTYDVWAPADLWSADSQWLHTRTRTGNRIWVVGNEEQAKANGYLDQVLTDTGTENGTWQAPCGDFFGQEGCNRVGNWSDPTEAFLASLPRDPSALFNRMAQDIYTDKGRTLGPQVFDMALDALQSGLYPADLRAAIYQALTFVDGLDVTSDSVNVDGRAGLGLALDGDGPTRTELVIDPNTGDFIGEREINIDETTSIPMGATIAFTAVRTDVVDEAGQLPPN</sequence>
<feature type="transmembrane region" description="Helical" evidence="1">
    <location>
        <begin position="81"/>
        <end position="100"/>
    </location>
</feature>
<gene>
    <name evidence="2" type="ORF">EH165_14785</name>
</gene>
<keyword evidence="1" id="KW-0812">Transmembrane</keyword>
<proteinExistence type="predicted"/>
<evidence type="ECO:0000256" key="1">
    <source>
        <dbReference type="SAM" id="Phobius"/>
    </source>
</evidence>
<name>A0A3G8ZYW4_9ACTN</name>
<evidence type="ECO:0000313" key="3">
    <source>
        <dbReference type="Proteomes" id="UP000268084"/>
    </source>
</evidence>
<reference evidence="2 3" key="1">
    <citation type="submission" date="2018-11" db="EMBL/GenBank/DDBJ databases">
        <authorList>
            <person name="Da X."/>
        </authorList>
    </citation>
    <scope>NUCLEOTIDE SEQUENCE [LARGE SCALE GENOMIC DNA]</scope>
    <source>
        <strain evidence="2 3">S14-144</strain>
    </source>
</reference>
<keyword evidence="1" id="KW-1133">Transmembrane helix</keyword>
<evidence type="ECO:0008006" key="4">
    <source>
        <dbReference type="Google" id="ProtNLM"/>
    </source>
</evidence>
<organism evidence="2 3">
    <name type="scientific">Nakamurella antarctica</name>
    <dbReference type="NCBI Taxonomy" id="1902245"/>
    <lineage>
        <taxon>Bacteria</taxon>
        <taxon>Bacillati</taxon>
        <taxon>Actinomycetota</taxon>
        <taxon>Actinomycetes</taxon>
        <taxon>Nakamurellales</taxon>
        <taxon>Nakamurellaceae</taxon>
        <taxon>Nakamurella</taxon>
    </lineage>
</organism>
<reference evidence="2 3" key="2">
    <citation type="submission" date="2018-12" db="EMBL/GenBank/DDBJ databases">
        <title>Nakamurella antarcticus sp. nov., isolated from Antarctica South Shetland Islands soil.</title>
        <authorList>
            <person name="Peng F."/>
        </authorList>
    </citation>
    <scope>NUCLEOTIDE SEQUENCE [LARGE SCALE GENOMIC DNA]</scope>
    <source>
        <strain evidence="2 3">S14-144</strain>
    </source>
</reference>
<evidence type="ECO:0000313" key="2">
    <source>
        <dbReference type="EMBL" id="AZI59216.1"/>
    </source>
</evidence>
<keyword evidence="3" id="KW-1185">Reference proteome</keyword>
<dbReference type="RefSeq" id="WP_124800120.1">
    <property type="nucleotide sequence ID" value="NZ_CP034170.1"/>
</dbReference>
<dbReference type="EMBL" id="CP034170">
    <property type="protein sequence ID" value="AZI59216.1"/>
    <property type="molecule type" value="Genomic_DNA"/>
</dbReference>
<accession>A0A3G8ZYW4</accession>
<dbReference type="NCBIfam" id="NF038083">
    <property type="entry name" value="CU044_5270_fam"/>
    <property type="match status" value="1"/>
</dbReference>
<keyword evidence="1" id="KW-0472">Membrane</keyword>
<dbReference type="OrthoDB" id="3387554at2"/>
<dbReference type="Proteomes" id="UP000268084">
    <property type="component" value="Chromosome"/>
</dbReference>
<protein>
    <recommendedName>
        <fullName evidence="4">CU044_5270 family protein</fullName>
    </recommendedName>
</protein>
<dbReference type="KEGG" id="nak:EH165_14785"/>
<dbReference type="AlphaFoldDB" id="A0A3G8ZYW4"/>
<dbReference type="InterPro" id="IPR047789">
    <property type="entry name" value="CU044_5270-like"/>
</dbReference>